<keyword evidence="4" id="KW-0460">Magnesium</keyword>
<evidence type="ECO:0000256" key="3">
    <source>
        <dbReference type="ARBA" id="ARBA00022723"/>
    </source>
</evidence>
<keyword evidence="5" id="KW-1185">Reference proteome</keyword>
<dbReference type="InParanoid" id="A0A6P4ACE0"/>
<dbReference type="AlphaFoldDB" id="A0A6P4ACE0"/>
<reference evidence="5" key="1">
    <citation type="submission" date="2025-05" db="UniProtKB">
        <authorList>
            <consortium name="RefSeq"/>
        </authorList>
    </citation>
    <scope>NUCLEOTIDE SEQUENCE [LARGE SCALE GENOMIC DNA]</scope>
</reference>
<dbReference type="PANTHER" id="PTHR31009">
    <property type="entry name" value="S-ADENOSYL-L-METHIONINE:CARBOXYL METHYLTRANSFERASE FAMILY PROTEIN"/>
    <property type="match status" value="1"/>
</dbReference>
<dbReference type="Gene3D" id="1.10.1200.270">
    <property type="entry name" value="Methyltransferase, alpha-helical capping domain"/>
    <property type="match status" value="1"/>
</dbReference>
<dbReference type="Gene3D" id="3.40.50.150">
    <property type="entry name" value="Vaccinia Virus protein VP39"/>
    <property type="match status" value="1"/>
</dbReference>
<dbReference type="KEGG" id="zju:125422503"/>
<dbReference type="InterPro" id="IPR029063">
    <property type="entry name" value="SAM-dependent_MTases_sf"/>
</dbReference>
<evidence type="ECO:0000313" key="5">
    <source>
        <dbReference type="Proteomes" id="UP001652623"/>
    </source>
</evidence>
<dbReference type="InterPro" id="IPR042086">
    <property type="entry name" value="MeTrfase_capping"/>
</dbReference>
<evidence type="ECO:0000256" key="2">
    <source>
        <dbReference type="ARBA" id="ARBA00022679"/>
    </source>
</evidence>
<accession>A0A6P4ACE0</accession>
<evidence type="ECO:0000256" key="1">
    <source>
        <dbReference type="ARBA" id="ARBA00022603"/>
    </source>
</evidence>
<keyword evidence="2" id="KW-0808">Transferase</keyword>
<dbReference type="GeneID" id="125422503"/>
<dbReference type="GO" id="GO:0046872">
    <property type="term" value="F:metal ion binding"/>
    <property type="evidence" value="ECO:0007669"/>
    <property type="project" value="UniProtKB-KW"/>
</dbReference>
<name>A0A6P4ACE0_ZIZJJ</name>
<dbReference type="RefSeq" id="XP_015883301.3">
    <property type="nucleotide sequence ID" value="XM_016027815.4"/>
</dbReference>
<dbReference type="GO" id="GO:0032259">
    <property type="term" value="P:methylation"/>
    <property type="evidence" value="ECO:0007669"/>
    <property type="project" value="UniProtKB-KW"/>
</dbReference>
<dbReference type="SUPFAM" id="SSF53335">
    <property type="entry name" value="S-adenosyl-L-methionine-dependent methyltransferases"/>
    <property type="match status" value="1"/>
</dbReference>
<evidence type="ECO:0000256" key="4">
    <source>
        <dbReference type="ARBA" id="ARBA00022842"/>
    </source>
</evidence>
<dbReference type="InterPro" id="IPR005299">
    <property type="entry name" value="MeTrfase_7"/>
</dbReference>
<dbReference type="Pfam" id="PF03492">
    <property type="entry name" value="Methyltransf_7"/>
    <property type="match status" value="1"/>
</dbReference>
<gene>
    <name evidence="6" type="primary">LOC125422503</name>
</gene>
<proteinExistence type="predicted"/>
<evidence type="ECO:0000313" key="6">
    <source>
        <dbReference type="RefSeq" id="XP_015883301.3"/>
    </source>
</evidence>
<dbReference type="GO" id="GO:0008168">
    <property type="term" value="F:methyltransferase activity"/>
    <property type="evidence" value="ECO:0007669"/>
    <property type="project" value="UniProtKB-KW"/>
</dbReference>
<keyword evidence="3" id="KW-0479">Metal-binding</keyword>
<keyword evidence="1 6" id="KW-0489">Methyltransferase</keyword>
<dbReference type="Proteomes" id="UP001652623">
    <property type="component" value="Chromosome 2"/>
</dbReference>
<organism evidence="5 6">
    <name type="scientific">Ziziphus jujuba</name>
    <name type="common">Chinese jujube</name>
    <name type="synonym">Ziziphus sativa</name>
    <dbReference type="NCBI Taxonomy" id="326968"/>
    <lineage>
        <taxon>Eukaryota</taxon>
        <taxon>Viridiplantae</taxon>
        <taxon>Streptophyta</taxon>
        <taxon>Embryophyta</taxon>
        <taxon>Tracheophyta</taxon>
        <taxon>Spermatophyta</taxon>
        <taxon>Magnoliopsida</taxon>
        <taxon>eudicotyledons</taxon>
        <taxon>Gunneridae</taxon>
        <taxon>Pentapetalae</taxon>
        <taxon>rosids</taxon>
        <taxon>fabids</taxon>
        <taxon>Rosales</taxon>
        <taxon>Rhamnaceae</taxon>
        <taxon>Paliureae</taxon>
        <taxon>Ziziphus</taxon>
    </lineage>
</organism>
<protein>
    <submittedName>
        <fullName evidence="6">Probable jasmonic acid carboxyl methyltransferase 2</fullName>
    </submittedName>
</protein>
<reference evidence="6" key="2">
    <citation type="submission" date="2025-08" db="UniProtKB">
        <authorList>
            <consortium name="RefSeq"/>
        </authorList>
    </citation>
    <scope>IDENTIFICATION</scope>
    <source>
        <tissue evidence="6">Seedling</tissue>
    </source>
</reference>
<sequence>MNVEQVLHMNGGEGKKSYASHSLYQRSVISMVKPILEETIEEHYCSLFPECLKIADLGCSVGPNTLLVVSEIMDKIHSICQRLKRPSPSFQVFLNDLPGNDFNTVFRSLPDFYKKLEEEKGNKFGPCFIAGMPGSFYGRLFPDQSMHFFHSSYALMWLSKVPEGLLREDRKDLNKGNICIAKTSPPAVHEAYFEQFQRDFITFLKCRAKELVPGSSMILTTMGCIKTDDPLNIWELIGLKLYGMVLEGLIEEEKLDRFNLPFYATSAEEVKKLVEAEGSFGLHKLESFKTDWDTHIKKANNSLDSKERAAIIGADIRTVAEPILVAHFGDKIMDKLFDRVGEDVLDHMLRYNCQNVNLVISLTKKG</sequence>